<organism evidence="2 3">
    <name type="scientific">Uruburuella testudinis</name>
    <dbReference type="NCBI Taxonomy" id="1282863"/>
    <lineage>
        <taxon>Bacteria</taxon>
        <taxon>Pseudomonadati</taxon>
        <taxon>Pseudomonadota</taxon>
        <taxon>Betaproteobacteria</taxon>
        <taxon>Neisseriales</taxon>
        <taxon>Neisseriaceae</taxon>
        <taxon>Uruburuella</taxon>
    </lineage>
</organism>
<evidence type="ECO:0000256" key="1">
    <source>
        <dbReference type="SAM" id="Phobius"/>
    </source>
</evidence>
<dbReference type="Proteomes" id="UP000829817">
    <property type="component" value="Chromosome"/>
</dbReference>
<protein>
    <submittedName>
        <fullName evidence="2">Uncharacterized protein</fullName>
    </submittedName>
</protein>
<keyword evidence="1" id="KW-0812">Transmembrane</keyword>
<gene>
    <name evidence="2" type="ORF">LVJ83_05885</name>
</gene>
<accession>A0ABY4E205</accession>
<sequence>MLDKNHVVTALADGLYSSLKWLAILYTAFFLLAAAALLYAVFLVLQTLW</sequence>
<keyword evidence="1" id="KW-0472">Membrane</keyword>
<name>A0ABY4E205_9NEIS</name>
<reference evidence="2 3" key="1">
    <citation type="journal article" date="2022" name="Res Sq">
        <title>Evolution of multicellular longitudinally dividing oral cavity symbionts (Neisseriaceae).</title>
        <authorList>
            <person name="Nyongesa S."/>
            <person name="Weber P."/>
            <person name="Bernet E."/>
            <person name="Pullido F."/>
            <person name="Nieckarz M."/>
            <person name="Delaby M."/>
            <person name="Nieves C."/>
            <person name="Viehboeck T."/>
            <person name="Krause N."/>
            <person name="Rivera-Millot A."/>
            <person name="Nakamura A."/>
            <person name="Vischer N."/>
            <person name="VanNieuwenhze M."/>
            <person name="Brun Y."/>
            <person name="Cava F."/>
            <person name="Bulgheresi S."/>
            <person name="Veyrier F."/>
        </authorList>
    </citation>
    <scope>NUCLEOTIDE SEQUENCE [LARGE SCALE GENOMIC DNA]</scope>
    <source>
        <strain evidence="2 3">CCUG 63373m</strain>
    </source>
</reference>
<keyword evidence="3" id="KW-1185">Reference proteome</keyword>
<evidence type="ECO:0000313" key="2">
    <source>
        <dbReference type="EMBL" id="UOO82986.1"/>
    </source>
</evidence>
<dbReference type="EMBL" id="CP091508">
    <property type="protein sequence ID" value="UOO82986.1"/>
    <property type="molecule type" value="Genomic_DNA"/>
</dbReference>
<keyword evidence="1" id="KW-1133">Transmembrane helix</keyword>
<dbReference type="RefSeq" id="WP_244787220.1">
    <property type="nucleotide sequence ID" value="NZ_CP091508.1"/>
</dbReference>
<proteinExistence type="predicted"/>
<feature type="transmembrane region" description="Helical" evidence="1">
    <location>
        <begin position="23"/>
        <end position="45"/>
    </location>
</feature>
<evidence type="ECO:0000313" key="3">
    <source>
        <dbReference type="Proteomes" id="UP000829817"/>
    </source>
</evidence>